<feature type="transmembrane region" description="Helical" evidence="13">
    <location>
        <begin position="85"/>
        <end position="103"/>
    </location>
</feature>
<feature type="transmembrane region" description="Helical" evidence="13">
    <location>
        <begin position="20"/>
        <end position="40"/>
    </location>
</feature>
<gene>
    <name evidence="14" type="ORF">jhhlp_002037</name>
</gene>
<evidence type="ECO:0000256" key="8">
    <source>
        <dbReference type="ARBA" id="ARBA00023011"/>
    </source>
</evidence>
<evidence type="ECO:0000313" key="15">
    <source>
        <dbReference type="Proteomes" id="UP000233524"/>
    </source>
</evidence>
<dbReference type="PROSITE" id="PS01017">
    <property type="entry name" value="STEROL_REDUCT_1"/>
    <property type="match status" value="1"/>
</dbReference>
<feature type="transmembrane region" description="Helical" evidence="13">
    <location>
        <begin position="123"/>
        <end position="145"/>
    </location>
</feature>
<evidence type="ECO:0000256" key="6">
    <source>
        <dbReference type="ARBA" id="ARBA00022989"/>
    </source>
</evidence>
<accession>A0A2N3NCU5</accession>
<evidence type="ECO:0000256" key="1">
    <source>
        <dbReference type="ARBA" id="ARBA00004141"/>
    </source>
</evidence>
<keyword evidence="3 13" id="KW-0444">Lipid biosynthesis</keyword>
<keyword evidence="4 13" id="KW-0812">Transmembrane</keyword>
<dbReference type="VEuPathDB" id="FungiDB:jhhlp_002037"/>
<evidence type="ECO:0000256" key="12">
    <source>
        <dbReference type="ARBA" id="ARBA00023221"/>
    </source>
</evidence>
<dbReference type="PANTHER" id="PTHR21257:SF52">
    <property type="entry name" value="DELTA(14)-STEROL REDUCTASE TM7SF2"/>
    <property type="match status" value="1"/>
</dbReference>
<dbReference type="InParanoid" id="A0A2N3NCU5"/>
<keyword evidence="6 13" id="KW-1133">Transmembrane helix</keyword>
<comment type="similarity">
    <text evidence="2 13">Belongs to the ERG4/ERG24 family.</text>
</comment>
<feature type="transmembrane region" description="Helical" evidence="13">
    <location>
        <begin position="253"/>
        <end position="272"/>
    </location>
</feature>
<dbReference type="Pfam" id="PF01222">
    <property type="entry name" value="ERG4_ERG24"/>
    <property type="match status" value="1"/>
</dbReference>
<keyword evidence="10 13" id="KW-0472">Membrane</keyword>
<dbReference type="Gene3D" id="1.20.120.1630">
    <property type="match status" value="1"/>
</dbReference>
<evidence type="ECO:0000313" key="14">
    <source>
        <dbReference type="EMBL" id="PKS10286.1"/>
    </source>
</evidence>
<name>A0A2N3NCU5_9PEZI</name>
<feature type="transmembrane region" description="Helical" evidence="13">
    <location>
        <begin position="322"/>
        <end position="341"/>
    </location>
</feature>
<comment type="caution">
    <text evidence="14">The sequence shown here is derived from an EMBL/GenBank/DDBJ whole genome shotgun (WGS) entry which is preliminary data.</text>
</comment>
<keyword evidence="9 13" id="KW-0443">Lipid metabolism</keyword>
<evidence type="ECO:0000256" key="5">
    <source>
        <dbReference type="ARBA" id="ARBA00022955"/>
    </source>
</evidence>
<dbReference type="AlphaFoldDB" id="A0A2N3NCU5"/>
<keyword evidence="8 13" id="KW-0756">Sterol biosynthesis</keyword>
<dbReference type="OrthoDB" id="10262235at2759"/>
<evidence type="ECO:0000256" key="9">
    <source>
        <dbReference type="ARBA" id="ARBA00023098"/>
    </source>
</evidence>
<dbReference type="Proteomes" id="UP000233524">
    <property type="component" value="Unassembled WGS sequence"/>
</dbReference>
<evidence type="ECO:0000256" key="7">
    <source>
        <dbReference type="ARBA" id="ARBA00023002"/>
    </source>
</evidence>
<sequence>MASKPKKLAVSAPVHPGYEFGGPLGAAAISFGLPILMYIFTFACNDISGCPAPSLLDPQNLDLEQLKREVGWPENGILGLFDTNVTLFVVGYYLVNLLLYGILPANEVQGTELATGGRLTYRFNAFTSHLIILAVCVAGTVNQGANWILWTYISENYVQIFTANLLIAIFLAVFVYIKSFGVKAGNTEMRELAAGGQTGNMIYDWYIGRELNPRITLPIIGEVDIKVFMELRPGMLNWLLFNAAWVAQQYRNFGYITDSMIFITGIQSLYIIDSWYNEPSILTMIDITMDGFGFMLSFGDLAWVPFLYSTQARYLSLYPTTLGPTGIAAMLVVLGIGFYIFRSSNNEKNLFRTNPKDPRVSHLEYIQTKTGSKLLVTGWWGTARHINYFGDWIQSWPYSLPTGIAGYQILAAGSGAPGAHILTDGREVIQGDARGWGSIFTYFYVLYFAVLLIHREGRDDLKCLRKYGEDWVEYKRRVRWRIVPYLY</sequence>
<keyword evidence="5 13" id="KW-0752">Steroid biosynthesis</keyword>
<keyword evidence="12 13" id="KW-0753">Steroid metabolism</keyword>
<evidence type="ECO:0000256" key="4">
    <source>
        <dbReference type="ARBA" id="ARBA00022692"/>
    </source>
</evidence>
<reference evidence="14 15" key="1">
    <citation type="journal article" date="2017" name="G3 (Bethesda)">
        <title>First Draft Genome Sequence of the Pathogenic Fungus Lomentospora prolificans (Formerly Scedosporium prolificans).</title>
        <authorList>
            <person name="Luo R."/>
            <person name="Zimin A."/>
            <person name="Workman R."/>
            <person name="Fan Y."/>
            <person name="Pertea G."/>
            <person name="Grossman N."/>
            <person name="Wear M.P."/>
            <person name="Jia B."/>
            <person name="Miller H."/>
            <person name="Casadevall A."/>
            <person name="Timp W."/>
            <person name="Zhang S.X."/>
            <person name="Salzberg S.L."/>
        </authorList>
    </citation>
    <scope>NUCLEOTIDE SEQUENCE [LARGE SCALE GENOMIC DNA]</scope>
    <source>
        <strain evidence="14 15">JHH-5317</strain>
    </source>
</reference>
<proteinExistence type="inferred from homology"/>
<dbReference type="EMBL" id="NLAX01000008">
    <property type="protein sequence ID" value="PKS10286.1"/>
    <property type="molecule type" value="Genomic_DNA"/>
</dbReference>
<organism evidence="14 15">
    <name type="scientific">Lomentospora prolificans</name>
    <dbReference type="NCBI Taxonomy" id="41688"/>
    <lineage>
        <taxon>Eukaryota</taxon>
        <taxon>Fungi</taxon>
        <taxon>Dikarya</taxon>
        <taxon>Ascomycota</taxon>
        <taxon>Pezizomycotina</taxon>
        <taxon>Sordariomycetes</taxon>
        <taxon>Hypocreomycetidae</taxon>
        <taxon>Microascales</taxon>
        <taxon>Microascaceae</taxon>
        <taxon>Lomentospora</taxon>
    </lineage>
</organism>
<dbReference type="GO" id="GO:0006696">
    <property type="term" value="P:ergosterol biosynthetic process"/>
    <property type="evidence" value="ECO:0007669"/>
    <property type="project" value="TreeGrafter"/>
</dbReference>
<dbReference type="InterPro" id="IPR018083">
    <property type="entry name" value="Sterol_reductase_CS"/>
</dbReference>
<dbReference type="STRING" id="41688.A0A2N3NCU5"/>
<keyword evidence="15" id="KW-1185">Reference proteome</keyword>
<evidence type="ECO:0000256" key="2">
    <source>
        <dbReference type="ARBA" id="ARBA00005402"/>
    </source>
</evidence>
<dbReference type="GO" id="GO:0005789">
    <property type="term" value="C:endoplasmic reticulum membrane"/>
    <property type="evidence" value="ECO:0007669"/>
    <property type="project" value="TreeGrafter"/>
</dbReference>
<evidence type="ECO:0000256" key="3">
    <source>
        <dbReference type="ARBA" id="ARBA00022516"/>
    </source>
</evidence>
<feature type="transmembrane region" description="Helical" evidence="13">
    <location>
        <begin position="292"/>
        <end position="310"/>
    </location>
</feature>
<evidence type="ECO:0000256" key="10">
    <source>
        <dbReference type="ARBA" id="ARBA00023136"/>
    </source>
</evidence>
<keyword evidence="11 13" id="KW-1207">Sterol metabolism</keyword>
<comment type="subcellular location">
    <subcellularLocation>
        <location evidence="1">Membrane</location>
        <topology evidence="1">Multi-pass membrane protein</topology>
    </subcellularLocation>
</comment>
<feature type="transmembrane region" description="Helical" evidence="13">
    <location>
        <begin position="157"/>
        <end position="177"/>
    </location>
</feature>
<dbReference type="InterPro" id="IPR001171">
    <property type="entry name" value="ERG24_DHCR-like"/>
</dbReference>
<evidence type="ECO:0000256" key="13">
    <source>
        <dbReference type="RuleBase" id="RU369120"/>
    </source>
</evidence>
<protein>
    <recommendedName>
        <fullName evidence="13">Delta(14)-sterol reductase</fullName>
    </recommendedName>
    <alternativeName>
        <fullName evidence="13">C-14 sterol reductase</fullName>
    </alternativeName>
    <alternativeName>
        <fullName evidence="13">Sterol C14-reductase</fullName>
    </alternativeName>
</protein>
<dbReference type="GO" id="GO:0050613">
    <property type="term" value="F:Delta14-sterol reductase activity"/>
    <property type="evidence" value="ECO:0007669"/>
    <property type="project" value="TreeGrafter"/>
</dbReference>
<dbReference type="PROSITE" id="PS01018">
    <property type="entry name" value="STEROL_REDUCT_2"/>
    <property type="match status" value="1"/>
</dbReference>
<keyword evidence="7 13" id="KW-0560">Oxidoreductase</keyword>
<feature type="transmembrane region" description="Helical" evidence="13">
    <location>
        <begin position="435"/>
        <end position="453"/>
    </location>
</feature>
<dbReference type="PANTHER" id="PTHR21257">
    <property type="entry name" value="DELTA(14)-STEROL REDUCTASE"/>
    <property type="match status" value="1"/>
</dbReference>
<dbReference type="FunCoup" id="A0A2N3NCU5">
    <property type="interactions" value="475"/>
</dbReference>
<evidence type="ECO:0000256" key="11">
    <source>
        <dbReference type="ARBA" id="ARBA00023166"/>
    </source>
</evidence>